<evidence type="ECO:0000313" key="2">
    <source>
        <dbReference type="EMBL" id="RNB53726.1"/>
    </source>
</evidence>
<comment type="caution">
    <text evidence="2">The sequence shown here is derived from an EMBL/GenBank/DDBJ whole genome shotgun (WGS) entry which is preliminary data.</text>
</comment>
<gene>
    <name evidence="2" type="ORF">EDM57_19275</name>
</gene>
<proteinExistence type="predicted"/>
<dbReference type="InterPro" id="IPR011944">
    <property type="entry name" value="Steroid_delta5-4_isomerase"/>
</dbReference>
<dbReference type="Pfam" id="PF13474">
    <property type="entry name" value="SnoaL_3"/>
    <property type="match status" value="1"/>
</dbReference>
<dbReference type="OrthoDB" id="9803476at2"/>
<feature type="domain" description="SnoaL-like" evidence="1">
    <location>
        <begin position="10"/>
        <end position="120"/>
    </location>
</feature>
<evidence type="ECO:0000259" key="1">
    <source>
        <dbReference type="Pfam" id="PF13474"/>
    </source>
</evidence>
<dbReference type="InterPro" id="IPR037401">
    <property type="entry name" value="SnoaL-like"/>
</dbReference>
<dbReference type="SUPFAM" id="SSF54427">
    <property type="entry name" value="NTF2-like"/>
    <property type="match status" value="1"/>
</dbReference>
<dbReference type="RefSeq" id="WP_122906317.1">
    <property type="nucleotide sequence ID" value="NZ_RHHS01000047.1"/>
</dbReference>
<sequence>MDTATCEDAIRSLYQKVIKGWNDHNAADMSAPFAADGELIGFDGSQMIGRKTIFTHLHDIFSHHRTPPFVYKIKSVCLLGEEVGMVRAMVGMIPPGKDELEPTLHAHQTLVAKKQDEQWEDVLFQNTPAQFHGRPELVEQFTEELRPYVQQQLL</sequence>
<evidence type="ECO:0000313" key="3">
    <source>
        <dbReference type="Proteomes" id="UP000268829"/>
    </source>
</evidence>
<dbReference type="InterPro" id="IPR032710">
    <property type="entry name" value="NTF2-like_dom_sf"/>
</dbReference>
<name>A0A3M8ARA6_9BACL</name>
<accession>A0A3M8ARA6</accession>
<reference evidence="2 3" key="1">
    <citation type="submission" date="2018-10" db="EMBL/GenBank/DDBJ databases">
        <title>Phylogenomics of Brevibacillus.</title>
        <authorList>
            <person name="Dunlap C."/>
        </authorList>
    </citation>
    <scope>NUCLEOTIDE SEQUENCE [LARGE SCALE GENOMIC DNA]</scope>
    <source>
        <strain evidence="2 3">DSM 100115</strain>
    </source>
</reference>
<organism evidence="2 3">
    <name type="scientific">Brevibacillus gelatini</name>
    <dbReference type="NCBI Taxonomy" id="1655277"/>
    <lineage>
        <taxon>Bacteria</taxon>
        <taxon>Bacillati</taxon>
        <taxon>Bacillota</taxon>
        <taxon>Bacilli</taxon>
        <taxon>Bacillales</taxon>
        <taxon>Paenibacillaceae</taxon>
        <taxon>Brevibacillus</taxon>
    </lineage>
</organism>
<keyword evidence="3" id="KW-1185">Reference proteome</keyword>
<dbReference type="AlphaFoldDB" id="A0A3M8ARA6"/>
<protein>
    <submittedName>
        <fullName evidence="2">SgcJ/EcaC family oxidoreductase</fullName>
    </submittedName>
</protein>
<dbReference type="Proteomes" id="UP000268829">
    <property type="component" value="Unassembled WGS sequence"/>
</dbReference>
<dbReference type="EMBL" id="RHHS01000047">
    <property type="protein sequence ID" value="RNB53726.1"/>
    <property type="molecule type" value="Genomic_DNA"/>
</dbReference>
<dbReference type="NCBIfam" id="TIGR02246">
    <property type="entry name" value="SgcJ/EcaC family oxidoreductase"/>
    <property type="match status" value="1"/>
</dbReference>
<dbReference type="Gene3D" id="3.10.450.50">
    <property type="match status" value="1"/>
</dbReference>